<proteinExistence type="predicted"/>
<evidence type="ECO:0000313" key="3">
    <source>
        <dbReference type="Proteomes" id="UP000015927"/>
    </source>
</evidence>
<feature type="region of interest" description="Disordered" evidence="1">
    <location>
        <begin position="1"/>
        <end position="40"/>
    </location>
</feature>
<evidence type="ECO:0000256" key="1">
    <source>
        <dbReference type="SAM" id="MobiDB-lite"/>
    </source>
</evidence>
<dbReference type="AlphaFoldDB" id="A0A826HW78"/>
<dbReference type="EMBL" id="CP002391">
    <property type="protein sequence ID" value="EEQ65381.1"/>
    <property type="molecule type" value="Genomic_DNA"/>
</dbReference>
<feature type="compositionally biased region" description="Pro residues" evidence="1">
    <location>
        <begin position="18"/>
        <end position="28"/>
    </location>
</feature>
<accession>A0A826HW78</accession>
<dbReference type="Proteomes" id="UP000015927">
    <property type="component" value="Chromosome"/>
</dbReference>
<gene>
    <name evidence="2" type="ORF">LBPG_00830</name>
</gene>
<dbReference type="RefSeq" id="WP_003658507.1">
    <property type="nucleotide sequence ID" value="NC_022112.1"/>
</dbReference>
<evidence type="ECO:0000313" key="2">
    <source>
        <dbReference type="EMBL" id="EEQ65381.1"/>
    </source>
</evidence>
<dbReference type="KEGG" id="lpi:LBPG_00830"/>
<dbReference type="GeneID" id="57090267"/>
<protein>
    <submittedName>
        <fullName evidence="2">Uncharacterized protein</fullName>
    </submittedName>
</protein>
<organism evidence="2 3">
    <name type="scientific">Lacticaseibacillus paracasei subsp. paracasei 8700:2</name>
    <dbReference type="NCBI Taxonomy" id="537973"/>
    <lineage>
        <taxon>Bacteria</taxon>
        <taxon>Bacillati</taxon>
        <taxon>Bacillota</taxon>
        <taxon>Bacilli</taxon>
        <taxon>Lactobacillales</taxon>
        <taxon>Lactobacillaceae</taxon>
        <taxon>Lacticaseibacillus</taxon>
    </lineage>
</organism>
<name>A0A826HW78_LACPA</name>
<sequence length="113" mass="12486">MLFDNIKGPNKQVTDRQLPPPIPTPRPVRPTHSEHPVLLSRTDAIKEYKDKLVREINAAIEKDIGTADPIDVGVTNYNVAVVNEVIESLKNAGWNVGCIYGSEQDRVAIITLS</sequence>
<reference evidence="2 3" key="1">
    <citation type="submission" date="2010-12" db="EMBL/GenBank/DDBJ databases">
        <title>The Genome Sequence of Lactobacillus paracasei subsp. paracasei strain 8700:2.</title>
        <authorList>
            <consortium name="The Broad Institute Genome Sequencing Platform"/>
            <person name="Ward D."/>
            <person name="Earl A."/>
            <person name="Feldgarden M."/>
            <person name="Young S.K."/>
            <person name="Gargeya S."/>
            <person name="Zeng Q."/>
            <person name="Alvarado L."/>
            <person name="Berlin A."/>
            <person name="Bochicchio J."/>
            <person name="Chapman S.B."/>
            <person name="Chen Z."/>
            <person name="Freedman E."/>
            <person name="Gellesch M."/>
            <person name="Goldberg J."/>
            <person name="Griggs A."/>
            <person name="Gujja S."/>
            <person name="Heilman E."/>
            <person name="Heiman D."/>
            <person name="Howarth C."/>
            <person name="Mehta T."/>
            <person name="Neiman D."/>
            <person name="Pearson M."/>
            <person name="Roberts A."/>
            <person name="Saif S."/>
            <person name="Shea T."/>
            <person name="Shenoy N."/>
            <person name="Sisk P."/>
            <person name="Stolte C."/>
            <person name="Sykes S."/>
            <person name="White J."/>
            <person name="Yandava C."/>
            <person name="Saulnier D."/>
            <person name="Haas B."/>
            <person name="Nusbaum C."/>
            <person name="Birren B."/>
        </authorList>
    </citation>
    <scope>NUCLEOTIDE SEQUENCE [LARGE SCALE GENOMIC DNA]</scope>
    <source>
        <strain evidence="2 3">8700:2</strain>
    </source>
</reference>